<gene>
    <name evidence="1" type="ORF">S03H2_54518</name>
</gene>
<dbReference type="AlphaFoldDB" id="X1HAW9"/>
<protein>
    <submittedName>
        <fullName evidence="1">Uncharacterized protein</fullName>
    </submittedName>
</protein>
<proteinExistence type="predicted"/>
<accession>X1HAW9</accession>
<feature type="non-terminal residue" evidence="1">
    <location>
        <position position="1"/>
    </location>
</feature>
<name>X1HAW9_9ZZZZ</name>
<dbReference type="EMBL" id="BARU01034764">
    <property type="protein sequence ID" value="GAH67351.1"/>
    <property type="molecule type" value="Genomic_DNA"/>
</dbReference>
<evidence type="ECO:0000313" key="1">
    <source>
        <dbReference type="EMBL" id="GAH67351.1"/>
    </source>
</evidence>
<reference evidence="1" key="1">
    <citation type="journal article" date="2014" name="Front. Microbiol.">
        <title>High frequency of phylogenetically diverse reductive dehalogenase-homologous genes in deep subseafloor sedimentary metagenomes.</title>
        <authorList>
            <person name="Kawai M."/>
            <person name="Futagami T."/>
            <person name="Toyoda A."/>
            <person name="Takaki Y."/>
            <person name="Nishi S."/>
            <person name="Hori S."/>
            <person name="Arai W."/>
            <person name="Tsubouchi T."/>
            <person name="Morono Y."/>
            <person name="Uchiyama I."/>
            <person name="Ito T."/>
            <person name="Fujiyama A."/>
            <person name="Inagaki F."/>
            <person name="Takami H."/>
        </authorList>
    </citation>
    <scope>NUCLEOTIDE SEQUENCE</scope>
    <source>
        <strain evidence="1">Expedition CK06-06</strain>
    </source>
</reference>
<organism evidence="1">
    <name type="scientific">marine sediment metagenome</name>
    <dbReference type="NCBI Taxonomy" id="412755"/>
    <lineage>
        <taxon>unclassified sequences</taxon>
        <taxon>metagenomes</taxon>
        <taxon>ecological metagenomes</taxon>
    </lineage>
</organism>
<comment type="caution">
    <text evidence="1">The sequence shown here is derived from an EMBL/GenBank/DDBJ whole genome shotgun (WGS) entry which is preliminary data.</text>
</comment>
<sequence length="58" mass="6671">QNKANFLESQVNVKSFHTVVYENKSNWTLGENKPKQSQFPKSPNECKLTYNKGLQKIG</sequence>